<reference evidence="1" key="2">
    <citation type="journal article" date="2010" name="Nature">
        <title>Comparative genomics reveals mobile pathogenicity chromosomes in Fusarium.</title>
        <authorList>
            <person name="Ma L.J."/>
            <person name="van der Does H.C."/>
            <person name="Borkovich K.A."/>
            <person name="Coleman J.J."/>
            <person name="Daboussi M.J."/>
            <person name="Di Pietro A."/>
            <person name="Dufresne M."/>
            <person name="Freitag M."/>
            <person name="Grabherr M."/>
            <person name="Henrissat B."/>
            <person name="Houterman P.M."/>
            <person name="Kang S."/>
            <person name="Shim W.B."/>
            <person name="Woloshuk C."/>
            <person name="Xie X."/>
            <person name="Xu J.R."/>
            <person name="Antoniw J."/>
            <person name="Baker S.E."/>
            <person name="Bluhm B.H."/>
            <person name="Breakspear A."/>
            <person name="Brown D.W."/>
            <person name="Butchko R.A."/>
            <person name="Chapman S."/>
            <person name="Coulson R."/>
            <person name="Coutinho P.M."/>
            <person name="Danchin E.G."/>
            <person name="Diener A."/>
            <person name="Gale L.R."/>
            <person name="Gardiner D.M."/>
            <person name="Goff S."/>
            <person name="Hammond-Kosack K.E."/>
            <person name="Hilburn K."/>
            <person name="Hua-Van A."/>
            <person name="Jonkers W."/>
            <person name="Kazan K."/>
            <person name="Kodira C.D."/>
            <person name="Koehrsen M."/>
            <person name="Kumar L."/>
            <person name="Lee Y.H."/>
            <person name="Li L."/>
            <person name="Manners J.M."/>
            <person name="Miranda-Saavedra D."/>
            <person name="Mukherjee M."/>
            <person name="Park G."/>
            <person name="Park J."/>
            <person name="Park S.Y."/>
            <person name="Proctor R.H."/>
            <person name="Regev A."/>
            <person name="Ruiz-Roldan M.C."/>
            <person name="Sain D."/>
            <person name="Sakthikumar S."/>
            <person name="Sykes S."/>
            <person name="Schwartz D.C."/>
            <person name="Turgeon B.G."/>
            <person name="Wapinski I."/>
            <person name="Yoder O."/>
            <person name="Young S."/>
            <person name="Zeng Q."/>
            <person name="Zhou S."/>
            <person name="Galagan J."/>
            <person name="Cuomo C.A."/>
            <person name="Kistler H.C."/>
            <person name="Rep M."/>
        </authorList>
    </citation>
    <scope>NUCLEOTIDE SEQUENCE [LARGE SCALE GENOMIC DNA]</scope>
    <source>
        <strain evidence="1">4287</strain>
    </source>
</reference>
<sequence>MPLLSLELILPAIDTSGTTLTLESYSSISSVDRLQSCSCKGAFCLSRSRGLVSALLLRVVVSSLPAIIWFRWAGFSRICRTSRQMFGMISGQAMIGRVCVGLRQWHSSI</sequence>
<name>A0A0J9VPP6_FUSO4</name>
<dbReference type="EMBL" id="DS231712">
    <property type="protein sequence ID" value="KNB13019.1"/>
    <property type="molecule type" value="Genomic_DNA"/>
</dbReference>
<evidence type="ECO:0000313" key="1">
    <source>
        <dbReference type="EMBL" id="KNB13019.1"/>
    </source>
</evidence>
<dbReference type="GeneID" id="28961455"/>
<organism evidence="1 2">
    <name type="scientific">Fusarium oxysporum f. sp. lycopersici (strain 4287 / CBS 123668 / FGSC 9935 / NRRL 34936)</name>
    <name type="common">Fusarium vascular wilt of tomato</name>
    <dbReference type="NCBI Taxonomy" id="426428"/>
    <lineage>
        <taxon>Eukaryota</taxon>
        <taxon>Fungi</taxon>
        <taxon>Dikarya</taxon>
        <taxon>Ascomycota</taxon>
        <taxon>Pezizomycotina</taxon>
        <taxon>Sordariomycetes</taxon>
        <taxon>Hypocreomycetidae</taxon>
        <taxon>Hypocreales</taxon>
        <taxon>Nectriaceae</taxon>
        <taxon>Fusarium</taxon>
        <taxon>Fusarium oxysporum species complex</taxon>
    </lineage>
</organism>
<proteinExistence type="predicted"/>
<protein>
    <submittedName>
        <fullName evidence="1">Uncharacterized protein</fullName>
    </submittedName>
</protein>
<gene>
    <name evidence="1" type="ORF">FOXG_20749</name>
</gene>
<dbReference type="Proteomes" id="UP000009097">
    <property type="component" value="Unassembled WGS sequence"/>
</dbReference>
<dbReference type="VEuPathDB" id="FungiDB:FOXG_20749"/>
<accession>A0A0J9VPP6</accession>
<evidence type="ECO:0000313" key="2">
    <source>
        <dbReference type="Proteomes" id="UP000009097"/>
    </source>
</evidence>
<dbReference type="AlphaFoldDB" id="A0A0J9VPP6"/>
<dbReference type="RefSeq" id="XP_018251064.1">
    <property type="nucleotide sequence ID" value="XM_018401057.1"/>
</dbReference>
<reference evidence="1" key="1">
    <citation type="submission" date="2007-04" db="EMBL/GenBank/DDBJ databases">
        <authorList>
            <consortium name="The Broad Institute Genome Sequencing Platform"/>
            <person name="Birren B."/>
            <person name="Lander E."/>
            <person name="Galagan J."/>
            <person name="Nusbaum C."/>
            <person name="Devon K."/>
            <person name="Ma L.-J."/>
            <person name="Jaffe D."/>
            <person name="Butler J."/>
            <person name="Alvarez P."/>
            <person name="Gnerre S."/>
            <person name="Grabherr M."/>
            <person name="Kleber M."/>
            <person name="Mauceli E."/>
            <person name="Brockman W."/>
            <person name="MacCallum I.A."/>
            <person name="Young S."/>
            <person name="LaButti K."/>
            <person name="DeCaprio D."/>
            <person name="Crawford M."/>
            <person name="Koehrsen M."/>
            <person name="Engels R."/>
            <person name="Montgomery P."/>
            <person name="Pearson M."/>
            <person name="Howarth C."/>
            <person name="Larson L."/>
            <person name="White J."/>
            <person name="O'Leary S."/>
            <person name="Kodira C."/>
            <person name="Zeng Q."/>
            <person name="Yandava C."/>
            <person name="Alvarado L."/>
            <person name="Kistler C."/>
            <person name="Shim W.-B."/>
            <person name="Kang S."/>
            <person name="Woloshuk C."/>
        </authorList>
    </citation>
    <scope>NUCLEOTIDE SEQUENCE</scope>
    <source>
        <strain evidence="1">4287</strain>
    </source>
</reference>
<dbReference type="KEGG" id="fox:FOXG_20749"/>